<keyword evidence="4" id="KW-1185">Reference proteome</keyword>
<keyword evidence="3" id="KW-0808">Transferase</keyword>
<proteinExistence type="predicted"/>
<feature type="domain" description="N-acetyltransferase" evidence="2">
    <location>
        <begin position="7"/>
        <end position="94"/>
    </location>
</feature>
<dbReference type="PROSITE" id="PS51186">
    <property type="entry name" value="GNAT"/>
    <property type="match status" value="1"/>
</dbReference>
<sequence length="96" mass="10561">MSHYTVTDDPQRGRYEARTGDGTLAGFADYQRAGGTLTLPHTVVEPEFEGQGVGSRLARHAFDTARREGLRVDPACSFMAGWAERHPEVQDLVQGK</sequence>
<dbReference type="InterPro" id="IPR000182">
    <property type="entry name" value="GNAT_dom"/>
</dbReference>
<dbReference type="AlphaFoldDB" id="A0A2R3QCK0"/>
<dbReference type="InterPro" id="IPR016181">
    <property type="entry name" value="Acyl_CoA_acyltransferase"/>
</dbReference>
<dbReference type="InterPro" id="IPR031165">
    <property type="entry name" value="GNAT_YJDJ"/>
</dbReference>
<dbReference type="Gene3D" id="3.40.630.30">
    <property type="match status" value="1"/>
</dbReference>
<evidence type="ECO:0000259" key="1">
    <source>
        <dbReference type="PROSITE" id="PS51186"/>
    </source>
</evidence>
<dbReference type="SUPFAM" id="SSF55729">
    <property type="entry name" value="Acyl-CoA N-acyltransferases (Nat)"/>
    <property type="match status" value="1"/>
</dbReference>
<accession>A0A2R3QCK0</accession>
<dbReference type="CDD" id="cd04301">
    <property type="entry name" value="NAT_SF"/>
    <property type="match status" value="1"/>
</dbReference>
<reference evidence="3 4" key="1">
    <citation type="submission" date="2018-03" db="EMBL/GenBank/DDBJ databases">
        <title>Genome sequencing of Melaminivora sp.</title>
        <authorList>
            <person name="Kim S.-J."/>
            <person name="Heo J."/>
            <person name="Ahn J.-H."/>
            <person name="Kwon S.-W."/>
        </authorList>
    </citation>
    <scope>NUCLEOTIDE SEQUENCE [LARGE SCALE GENOMIC DNA]</scope>
    <source>
        <strain evidence="3 4">SC2-9</strain>
    </source>
</reference>
<organism evidence="3 4">
    <name type="scientific">Melaminivora suipulveris</name>
    <dbReference type="NCBI Taxonomy" id="2109913"/>
    <lineage>
        <taxon>Bacteria</taxon>
        <taxon>Pseudomonadati</taxon>
        <taxon>Pseudomonadota</taxon>
        <taxon>Betaproteobacteria</taxon>
        <taxon>Burkholderiales</taxon>
        <taxon>Comamonadaceae</taxon>
        <taxon>Melaminivora</taxon>
    </lineage>
</organism>
<dbReference type="PANTHER" id="PTHR31435:SF10">
    <property type="entry name" value="BSR4717 PROTEIN"/>
    <property type="match status" value="1"/>
</dbReference>
<dbReference type="PROSITE" id="PS51729">
    <property type="entry name" value="GNAT_YJDJ"/>
    <property type="match status" value="1"/>
</dbReference>
<evidence type="ECO:0000259" key="2">
    <source>
        <dbReference type="PROSITE" id="PS51729"/>
    </source>
</evidence>
<gene>
    <name evidence="3" type="ORF">C6568_09650</name>
</gene>
<dbReference type="GO" id="GO:0016747">
    <property type="term" value="F:acyltransferase activity, transferring groups other than amino-acyl groups"/>
    <property type="evidence" value="ECO:0007669"/>
    <property type="project" value="InterPro"/>
</dbReference>
<name>A0A2R3QCK0_9BURK</name>
<protein>
    <submittedName>
        <fullName evidence="3">GNAT family N-acetyltransferase</fullName>
    </submittedName>
</protein>
<dbReference type="KEGG" id="mela:C6568_09650"/>
<dbReference type="EMBL" id="CP027667">
    <property type="protein sequence ID" value="AVO49501.1"/>
    <property type="molecule type" value="Genomic_DNA"/>
</dbReference>
<dbReference type="PANTHER" id="PTHR31435">
    <property type="entry name" value="PROTEIN NATD1"/>
    <property type="match status" value="1"/>
</dbReference>
<dbReference type="OrthoDB" id="9813275at2"/>
<dbReference type="InterPro" id="IPR045057">
    <property type="entry name" value="Gcn5-rel_NAT"/>
</dbReference>
<feature type="domain" description="N-acetyltransferase" evidence="1">
    <location>
        <begin position="1"/>
        <end position="96"/>
    </location>
</feature>
<dbReference type="RefSeq" id="WP_106683933.1">
    <property type="nucleotide sequence ID" value="NZ_CP027667.1"/>
</dbReference>
<evidence type="ECO:0000313" key="4">
    <source>
        <dbReference type="Proteomes" id="UP000237925"/>
    </source>
</evidence>
<dbReference type="Pfam" id="PF14542">
    <property type="entry name" value="Acetyltransf_CG"/>
    <property type="match status" value="1"/>
</dbReference>
<evidence type="ECO:0000313" key="3">
    <source>
        <dbReference type="EMBL" id="AVO49501.1"/>
    </source>
</evidence>
<dbReference type="Proteomes" id="UP000237925">
    <property type="component" value="Chromosome"/>
</dbReference>